<reference evidence="1 2" key="1">
    <citation type="submission" date="2024-04" db="EMBL/GenBank/DDBJ databases">
        <title>WGS of bacteria from Torrens River.</title>
        <authorList>
            <person name="Wyrsch E.R."/>
            <person name="Drigo B."/>
        </authorList>
    </citation>
    <scope>NUCLEOTIDE SEQUENCE [LARGE SCALE GENOMIC DNA]</scope>
    <source>
        <strain evidence="1 2">TWI391</strain>
    </source>
</reference>
<dbReference type="Pfam" id="PF01527">
    <property type="entry name" value="HTH_Tnp_1"/>
    <property type="match status" value="1"/>
</dbReference>
<evidence type="ECO:0000313" key="2">
    <source>
        <dbReference type="Proteomes" id="UP001409291"/>
    </source>
</evidence>
<dbReference type="InterPro" id="IPR009057">
    <property type="entry name" value="Homeodomain-like_sf"/>
</dbReference>
<keyword evidence="2" id="KW-1185">Reference proteome</keyword>
<dbReference type="RefSeq" id="WP_132841837.1">
    <property type="nucleotide sequence ID" value="NZ_JBDJLH010000001.1"/>
</dbReference>
<sequence length="88" mass="10390">MKNRQNTEDQILNVLKDYESGKSGSELFAKYGVSGTNIFELKKKYKDLGTDILKEFIDLHDENYRLKTMYADLSLQYRKLKDVLKEDF</sequence>
<dbReference type="SUPFAM" id="SSF46689">
    <property type="entry name" value="Homeodomain-like"/>
    <property type="match status" value="1"/>
</dbReference>
<comment type="caution">
    <text evidence="1">The sequence shown here is derived from an EMBL/GenBank/DDBJ whole genome shotgun (WGS) entry which is preliminary data.</text>
</comment>
<protein>
    <submittedName>
        <fullName evidence="1">Transposase</fullName>
    </submittedName>
</protein>
<name>A0ABV0BNS2_9SPHI</name>
<gene>
    <name evidence="1" type="ORF">ABE541_03990</name>
</gene>
<dbReference type="Proteomes" id="UP001409291">
    <property type="component" value="Unassembled WGS sequence"/>
</dbReference>
<accession>A0ABV0BNS2</accession>
<evidence type="ECO:0000313" key="1">
    <source>
        <dbReference type="EMBL" id="MEN5376415.1"/>
    </source>
</evidence>
<dbReference type="EMBL" id="JBDJNQ010000001">
    <property type="protein sequence ID" value="MEN5376415.1"/>
    <property type="molecule type" value="Genomic_DNA"/>
</dbReference>
<organism evidence="1 2">
    <name type="scientific">Sphingobacterium kitahiroshimense</name>
    <dbReference type="NCBI Taxonomy" id="470446"/>
    <lineage>
        <taxon>Bacteria</taxon>
        <taxon>Pseudomonadati</taxon>
        <taxon>Bacteroidota</taxon>
        <taxon>Sphingobacteriia</taxon>
        <taxon>Sphingobacteriales</taxon>
        <taxon>Sphingobacteriaceae</taxon>
        <taxon>Sphingobacterium</taxon>
    </lineage>
</organism>
<dbReference type="InterPro" id="IPR002514">
    <property type="entry name" value="Transposase_8"/>
</dbReference>
<proteinExistence type="predicted"/>